<name>A0A1Q2MI21_9BACT</name>
<accession>A0A1Q2MI21</accession>
<dbReference type="KEGG" id="pbas:SMSP2_02682"/>
<evidence type="ECO:0000313" key="3">
    <source>
        <dbReference type="Proteomes" id="UP000188181"/>
    </source>
</evidence>
<evidence type="ECO:0000256" key="1">
    <source>
        <dbReference type="SAM" id="SignalP"/>
    </source>
</evidence>
<feature type="chain" id="PRO_5012749589" description="GLUG domain protein" evidence="1">
    <location>
        <begin position="20"/>
        <end position="645"/>
    </location>
</feature>
<dbReference type="OrthoDB" id="291134at2"/>
<protein>
    <recommendedName>
        <fullName evidence="4">GLUG domain protein</fullName>
    </recommendedName>
</protein>
<dbReference type="RefSeq" id="WP_146684506.1">
    <property type="nucleotide sequence ID" value="NZ_CP019646.1"/>
</dbReference>
<dbReference type="EMBL" id="CP019646">
    <property type="protein sequence ID" value="AQQ72299.1"/>
    <property type="molecule type" value="Genomic_DNA"/>
</dbReference>
<dbReference type="Proteomes" id="UP000188181">
    <property type="component" value="Chromosome"/>
</dbReference>
<gene>
    <name evidence="2" type="ORF">SMSP2_02682</name>
</gene>
<reference evidence="3" key="1">
    <citation type="submission" date="2017-02" db="EMBL/GenBank/DDBJ databases">
        <title>Comparative genomics and description of representatives of a novel lineage of planctomycetes thriving in anoxic sediments.</title>
        <authorList>
            <person name="Spring S."/>
            <person name="Bunk B."/>
            <person name="Sproer C."/>
        </authorList>
    </citation>
    <scope>NUCLEOTIDE SEQUENCE [LARGE SCALE GENOMIC DNA]</scope>
    <source>
        <strain evidence="3">SM-Chi-D1</strain>
    </source>
</reference>
<dbReference type="STRING" id="1851148.SMSP2_02682"/>
<dbReference type="AlphaFoldDB" id="A0A1Q2MI21"/>
<organism evidence="2 3">
    <name type="scientific">Limihaloglobus sulfuriphilus</name>
    <dbReference type="NCBI Taxonomy" id="1851148"/>
    <lineage>
        <taxon>Bacteria</taxon>
        <taxon>Pseudomonadati</taxon>
        <taxon>Planctomycetota</taxon>
        <taxon>Phycisphaerae</taxon>
        <taxon>Sedimentisphaerales</taxon>
        <taxon>Sedimentisphaeraceae</taxon>
        <taxon>Limihaloglobus</taxon>
    </lineage>
</organism>
<keyword evidence="1" id="KW-0732">Signal</keyword>
<dbReference type="Gene3D" id="2.160.20.110">
    <property type="match status" value="2"/>
</dbReference>
<evidence type="ECO:0008006" key="4">
    <source>
        <dbReference type="Google" id="ProtNLM"/>
    </source>
</evidence>
<keyword evidence="3" id="KW-1185">Reference proteome</keyword>
<feature type="signal peptide" evidence="1">
    <location>
        <begin position="1"/>
        <end position="19"/>
    </location>
</feature>
<sequence>MKKTSIVTAALFLAGTLTAGLNITLSDLQTDSMGYYYEYELTYADMYNTSQFFSDLDSSSNISVYTATSKYPRYIYADTGTNAAQLEYTFDFSNITIGSENYRAGIKSFDIRDSLTMSNNGVGTEESTAFTGWSINGYNYNTIAQGATPSHGTETFPGTTSVGFGGFIQKFYYKVEFTNSKGDFNGFDQQLNQWNSQTFLTDDWFKVTVRLDLTAPEGTYDGGSGFYADPYQIATPQQLDAIRYYPQDWDKYFVLTADIDMSGYSYDTALIAYDTVSGNSGFDGEQFTGNFNGDGHTISNLNLGSDNASFAGLFGEVYSSGEISNLNLENARIKGKYAGCVTGSNLGSISNCKVNGSVCGANTIGLITGYNDGPIEDCSAEGTCTAKSTVGGICGVNWGWIRRCSSKGSFTALVTGCGGICGSNSMLLENCRANANVSAGTYAGGIAGFNSYSNFRNTEINNCYSNCRVVVSDNDGVAGGFTGQNVSTVINCYSASEVCVLSDSFTGFIGSFAGRDDSNETEPTASYTACFCDWQVAGLTDAVGDSGGGVFPDPDPFGIVSMNTTTLKAKVFYTSNGWDFVGESVNGDEDIWNIIENETYPRFADECIAPPAGDINGDCVYDMLDMAQTASGWLDCGMITQNMCP</sequence>
<evidence type="ECO:0000313" key="2">
    <source>
        <dbReference type="EMBL" id="AQQ72299.1"/>
    </source>
</evidence>
<proteinExistence type="predicted"/>